<name>A0A0E0CXB7_9ORYZ</name>
<dbReference type="HOGENOM" id="CLU_173589_0_0_1"/>
<dbReference type="Proteomes" id="UP000008021">
    <property type="component" value="Chromosome 3"/>
</dbReference>
<dbReference type="AlphaFoldDB" id="A0A0E0CXB7"/>
<organism evidence="1">
    <name type="scientific">Oryza meridionalis</name>
    <dbReference type="NCBI Taxonomy" id="40149"/>
    <lineage>
        <taxon>Eukaryota</taxon>
        <taxon>Viridiplantae</taxon>
        <taxon>Streptophyta</taxon>
        <taxon>Embryophyta</taxon>
        <taxon>Tracheophyta</taxon>
        <taxon>Spermatophyta</taxon>
        <taxon>Magnoliopsida</taxon>
        <taxon>Liliopsida</taxon>
        <taxon>Poales</taxon>
        <taxon>Poaceae</taxon>
        <taxon>BOP clade</taxon>
        <taxon>Oryzoideae</taxon>
        <taxon>Oryzeae</taxon>
        <taxon>Oryzinae</taxon>
        <taxon>Oryza</taxon>
    </lineage>
</organism>
<evidence type="ECO:0000313" key="1">
    <source>
        <dbReference type="EnsemblPlants" id="OMERI03G08320.1"/>
    </source>
</evidence>
<dbReference type="Gramene" id="OMERI03G08320.1">
    <property type="protein sequence ID" value="OMERI03G08320.1"/>
    <property type="gene ID" value="OMERI03G08320"/>
</dbReference>
<proteinExistence type="predicted"/>
<reference evidence="1" key="1">
    <citation type="submission" date="2015-04" db="UniProtKB">
        <authorList>
            <consortium name="EnsemblPlants"/>
        </authorList>
    </citation>
    <scope>IDENTIFICATION</scope>
</reference>
<reference evidence="1" key="2">
    <citation type="submission" date="2018-05" db="EMBL/GenBank/DDBJ databases">
        <title>OmerRS3 (Oryza meridionalis Reference Sequence Version 3).</title>
        <authorList>
            <person name="Zhang J."/>
            <person name="Kudrna D."/>
            <person name="Lee S."/>
            <person name="Talag J."/>
            <person name="Welchert J."/>
            <person name="Wing R.A."/>
        </authorList>
    </citation>
    <scope>NUCLEOTIDE SEQUENCE [LARGE SCALE GENOMIC DNA]</scope>
    <source>
        <strain evidence="1">cv. OR44</strain>
    </source>
</reference>
<evidence type="ECO:0000313" key="2">
    <source>
        <dbReference type="Proteomes" id="UP000008021"/>
    </source>
</evidence>
<keyword evidence="2" id="KW-1185">Reference proteome</keyword>
<protein>
    <submittedName>
        <fullName evidence="1">Uncharacterized protein</fullName>
    </submittedName>
</protein>
<sequence length="68" mass="6319">MLGLVATGITGGALAQVALAKAAKPIKLGPPPEVLHAAAAAGGGGDKGEGGEAAAGTGCWLGVMNRGI</sequence>
<dbReference type="EnsemblPlants" id="OMERI03G08320.1">
    <property type="protein sequence ID" value="OMERI03G08320.1"/>
    <property type="gene ID" value="OMERI03G08320"/>
</dbReference>
<accession>A0A0E0CXB7</accession>